<keyword evidence="1" id="KW-0812">Transmembrane</keyword>
<organism evidence="2">
    <name type="scientific">Ochrobactrum sp. PW1</name>
    <dbReference type="NCBI Taxonomy" id="1882222"/>
    <lineage>
        <taxon>Bacteria</taxon>
        <taxon>Pseudomonadati</taxon>
        <taxon>Pseudomonadota</taxon>
        <taxon>Alphaproteobacteria</taxon>
        <taxon>Hyphomicrobiales</taxon>
        <taxon>Brucellaceae</taxon>
        <taxon>Brucella/Ochrobactrum group</taxon>
        <taxon>Ochrobactrum</taxon>
    </lineage>
</organism>
<dbReference type="EMBL" id="LC171366">
    <property type="protein sequence ID" value="BBA72934.1"/>
    <property type="molecule type" value="Genomic_DNA"/>
</dbReference>
<feature type="transmembrane region" description="Helical" evidence="1">
    <location>
        <begin position="28"/>
        <end position="48"/>
    </location>
</feature>
<evidence type="ECO:0000256" key="1">
    <source>
        <dbReference type="SAM" id="Phobius"/>
    </source>
</evidence>
<keyword evidence="1" id="KW-1133">Transmembrane helix</keyword>
<protein>
    <submittedName>
        <fullName evidence="2">Uncharacterized protein</fullName>
    </submittedName>
</protein>
<sequence>MWSKCAIIADRRAISGAIGTIDPATGTVTGVIGIIATAIVAIAMGGGIRWRLLAQAPLLAAH</sequence>
<reference evidence="2" key="1">
    <citation type="submission" date="2016-07" db="EMBL/GenBank/DDBJ databases">
        <title>Genomics reveals synergistic degradation of pyrene by five bacteria in a mangrove sediment-derived bacterial consortium.</title>
        <authorList>
            <person name="Wanapaisan P."/>
            <person name="Vejarano F."/>
            <person name="Chakraborty J."/>
            <person name="Shintani M."/>
            <person name="Muangchinda C."/>
            <person name="Laothamteep N."/>
            <person name="Suzuki-Minakuchi C."/>
            <person name="Inoue K."/>
            <person name="Nojiri H."/>
            <person name="Pinyakong O."/>
        </authorList>
    </citation>
    <scope>NUCLEOTIDE SEQUENCE</scope>
    <source>
        <strain evidence="2">PW1</strain>
    </source>
</reference>
<accession>A0A292GIY1</accession>
<evidence type="ECO:0000313" key="2">
    <source>
        <dbReference type="EMBL" id="BBA72934.1"/>
    </source>
</evidence>
<dbReference type="AlphaFoldDB" id="A0A292GIY1"/>
<proteinExistence type="predicted"/>
<name>A0A292GIY1_9HYPH</name>
<keyword evidence="1" id="KW-0472">Membrane</keyword>